<evidence type="ECO:0000256" key="3">
    <source>
        <dbReference type="ARBA" id="ARBA00022741"/>
    </source>
</evidence>
<evidence type="ECO:0000256" key="2">
    <source>
        <dbReference type="ARBA" id="ARBA00022448"/>
    </source>
</evidence>
<dbReference type="RefSeq" id="WP_185084224.1">
    <property type="nucleotide sequence ID" value="NZ_JACHJB010000001.1"/>
</dbReference>
<dbReference type="PANTHER" id="PTHR43335:SF4">
    <property type="entry name" value="ABC TRANSPORTER, ATP-BINDING PROTEIN"/>
    <property type="match status" value="1"/>
</dbReference>
<evidence type="ECO:0000313" key="7">
    <source>
        <dbReference type="Proteomes" id="UP000583800"/>
    </source>
</evidence>
<feature type="domain" description="ABC transporter" evidence="5">
    <location>
        <begin position="2"/>
        <end position="228"/>
    </location>
</feature>
<keyword evidence="2" id="KW-0813">Transport</keyword>
<evidence type="ECO:0000256" key="1">
    <source>
        <dbReference type="ARBA" id="ARBA00005417"/>
    </source>
</evidence>
<keyword evidence="4 6" id="KW-0067">ATP-binding</keyword>
<dbReference type="InterPro" id="IPR003593">
    <property type="entry name" value="AAA+_ATPase"/>
</dbReference>
<accession>A0A7X0C2T4</accession>
<gene>
    <name evidence="6" type="ORF">FHU36_002964</name>
</gene>
<evidence type="ECO:0000256" key="4">
    <source>
        <dbReference type="ARBA" id="ARBA00022840"/>
    </source>
</evidence>
<dbReference type="Proteomes" id="UP000583800">
    <property type="component" value="Unassembled WGS sequence"/>
</dbReference>
<dbReference type="GO" id="GO:0005524">
    <property type="term" value="F:ATP binding"/>
    <property type="evidence" value="ECO:0007669"/>
    <property type="project" value="UniProtKB-KW"/>
</dbReference>
<keyword evidence="7" id="KW-1185">Reference proteome</keyword>
<evidence type="ECO:0000313" key="6">
    <source>
        <dbReference type="EMBL" id="MBB6346455.1"/>
    </source>
</evidence>
<dbReference type="Pfam" id="PF00005">
    <property type="entry name" value="ABC_tran"/>
    <property type="match status" value="1"/>
</dbReference>
<dbReference type="Gene3D" id="3.40.50.300">
    <property type="entry name" value="P-loop containing nucleotide triphosphate hydrolases"/>
    <property type="match status" value="1"/>
</dbReference>
<name>A0A7X0C2T4_9ACTN</name>
<evidence type="ECO:0000259" key="5">
    <source>
        <dbReference type="PROSITE" id="PS50893"/>
    </source>
</evidence>
<dbReference type="SMART" id="SM00382">
    <property type="entry name" value="AAA"/>
    <property type="match status" value="1"/>
</dbReference>
<reference evidence="6 7" key="1">
    <citation type="submission" date="2020-08" db="EMBL/GenBank/DDBJ databases">
        <title>Sequencing the genomes of 1000 actinobacteria strains.</title>
        <authorList>
            <person name="Klenk H.-P."/>
        </authorList>
    </citation>
    <scope>NUCLEOTIDE SEQUENCE [LARGE SCALE GENOMIC DNA]</scope>
    <source>
        <strain evidence="6 7">DSM 45913</strain>
    </source>
</reference>
<dbReference type="InterPro" id="IPR003439">
    <property type="entry name" value="ABC_transporter-like_ATP-bd"/>
</dbReference>
<dbReference type="PANTHER" id="PTHR43335">
    <property type="entry name" value="ABC TRANSPORTER, ATP-BINDING PROTEIN"/>
    <property type="match status" value="1"/>
</dbReference>
<dbReference type="GO" id="GO:0016887">
    <property type="term" value="F:ATP hydrolysis activity"/>
    <property type="evidence" value="ECO:0007669"/>
    <property type="project" value="InterPro"/>
</dbReference>
<dbReference type="InterPro" id="IPR027417">
    <property type="entry name" value="P-loop_NTPase"/>
</dbReference>
<organism evidence="6 7">
    <name type="scientific">Nonomuraea muscovyensis</name>
    <dbReference type="NCBI Taxonomy" id="1124761"/>
    <lineage>
        <taxon>Bacteria</taxon>
        <taxon>Bacillati</taxon>
        <taxon>Actinomycetota</taxon>
        <taxon>Actinomycetes</taxon>
        <taxon>Streptosporangiales</taxon>
        <taxon>Streptosporangiaceae</taxon>
        <taxon>Nonomuraea</taxon>
    </lineage>
</organism>
<sequence length="250" mass="26261">MIEFKHVSKVYKDVRALDDVSFTVEPGGVTGFLGPNGAGKSTALRVLVGLSRATSGSATVLGRPYGELDRPAFQVGTLLDAGAQHPGRTGREILTLGAMTLGLPRSRVDEVLRLVGLTAAEGGRRFGGYSLGMRQRLGIAHALLGEPRAVILDEPANGLDPQGIRWLRGLLRELAASGCAVLLSSHLLHEVEQVADQVVLIARGRVLARGTVAELRRDGRTLEQVFLDLTTGADRSAGLDAALSADGSAA</sequence>
<dbReference type="EMBL" id="JACHJB010000001">
    <property type="protein sequence ID" value="MBB6346455.1"/>
    <property type="molecule type" value="Genomic_DNA"/>
</dbReference>
<keyword evidence="3" id="KW-0547">Nucleotide-binding</keyword>
<comment type="similarity">
    <text evidence="1">Belongs to the ABC transporter superfamily.</text>
</comment>
<comment type="caution">
    <text evidence="6">The sequence shown here is derived from an EMBL/GenBank/DDBJ whole genome shotgun (WGS) entry which is preliminary data.</text>
</comment>
<dbReference type="SUPFAM" id="SSF52540">
    <property type="entry name" value="P-loop containing nucleoside triphosphate hydrolases"/>
    <property type="match status" value="1"/>
</dbReference>
<proteinExistence type="inferred from homology"/>
<dbReference type="PROSITE" id="PS50893">
    <property type="entry name" value="ABC_TRANSPORTER_2"/>
    <property type="match status" value="1"/>
</dbReference>
<dbReference type="AlphaFoldDB" id="A0A7X0C2T4"/>
<protein>
    <submittedName>
        <fullName evidence="6">ABC-2 type transport system ATP-binding protein</fullName>
    </submittedName>
</protein>